<dbReference type="SMART" id="SM00421">
    <property type="entry name" value="HTH_LUXR"/>
    <property type="match status" value="1"/>
</dbReference>
<protein>
    <submittedName>
        <fullName evidence="2">DNA-binding CsgD family transcriptional regulator</fullName>
    </submittedName>
</protein>
<dbReference type="PANTHER" id="PTHR34293:SF1">
    <property type="entry name" value="HTH-TYPE TRANSCRIPTIONAL REGULATOR TRMBL2"/>
    <property type="match status" value="1"/>
</dbReference>
<dbReference type="GO" id="GO:0003677">
    <property type="term" value="F:DNA binding"/>
    <property type="evidence" value="ECO:0007669"/>
    <property type="project" value="UniProtKB-KW"/>
</dbReference>
<name>A0A7X0F1K3_9ACTN</name>
<dbReference type="InterPro" id="IPR036388">
    <property type="entry name" value="WH-like_DNA-bd_sf"/>
</dbReference>
<dbReference type="InterPro" id="IPR016032">
    <property type="entry name" value="Sig_transdc_resp-reg_C-effctor"/>
</dbReference>
<evidence type="ECO:0000313" key="2">
    <source>
        <dbReference type="EMBL" id="MBB6349654.1"/>
    </source>
</evidence>
<dbReference type="AlphaFoldDB" id="A0A7X0F1K3"/>
<dbReference type="PANTHER" id="PTHR34293">
    <property type="entry name" value="HTH-TYPE TRANSCRIPTIONAL REGULATOR TRMBL2"/>
    <property type="match status" value="1"/>
</dbReference>
<feature type="domain" description="HTH luxR-type" evidence="1">
    <location>
        <begin position="241"/>
        <end position="306"/>
    </location>
</feature>
<organism evidence="2 3">
    <name type="scientific">Nonomuraea muscovyensis</name>
    <dbReference type="NCBI Taxonomy" id="1124761"/>
    <lineage>
        <taxon>Bacteria</taxon>
        <taxon>Bacillati</taxon>
        <taxon>Actinomycetota</taxon>
        <taxon>Actinomycetes</taxon>
        <taxon>Streptosporangiales</taxon>
        <taxon>Streptosporangiaceae</taxon>
        <taxon>Nonomuraea</taxon>
    </lineage>
</organism>
<dbReference type="Proteomes" id="UP000583800">
    <property type="component" value="Unassembled WGS sequence"/>
</dbReference>
<sequence length="308" mass="34162">MSLSSLGLTALDETVYRALLRGDGAPPGDPGATRASMARLTQLELVRLDADGKAVAIEPGLAISRLIRRRLLETSAEQRRISAAWETLHMLTAEDQSTGSAIGVERIDGVEQVNERLWSMAADAYEVMTIQSVRRRAVPEMLPTYLKRLTEGVRWRTIVPRGSLRRQDVIEYVLALHRAGDHHRVIEEPAQQMVIFDRAMAFVPTVPNASGSGALMFRQAGAVATMVDLFERVWAHATDLEPDQAPALTPRERQVLHLLSSAGKDEVAAREMGVSLRTYRRHVAELLDRLGAANRFQAALFAQRQGWI</sequence>
<dbReference type="InterPro" id="IPR051797">
    <property type="entry name" value="TrmB-like"/>
</dbReference>
<dbReference type="EMBL" id="JACHJB010000002">
    <property type="protein sequence ID" value="MBB6349654.1"/>
    <property type="molecule type" value="Genomic_DNA"/>
</dbReference>
<gene>
    <name evidence="2" type="ORF">FHU36_006199</name>
</gene>
<evidence type="ECO:0000313" key="3">
    <source>
        <dbReference type="Proteomes" id="UP000583800"/>
    </source>
</evidence>
<dbReference type="Gene3D" id="1.10.10.10">
    <property type="entry name" value="Winged helix-like DNA-binding domain superfamily/Winged helix DNA-binding domain"/>
    <property type="match status" value="1"/>
</dbReference>
<dbReference type="CDD" id="cd06170">
    <property type="entry name" value="LuxR_C_like"/>
    <property type="match status" value="1"/>
</dbReference>
<reference evidence="2 3" key="1">
    <citation type="submission" date="2020-08" db="EMBL/GenBank/DDBJ databases">
        <title>Sequencing the genomes of 1000 actinobacteria strains.</title>
        <authorList>
            <person name="Klenk H.-P."/>
        </authorList>
    </citation>
    <scope>NUCLEOTIDE SEQUENCE [LARGE SCALE GENOMIC DNA]</scope>
    <source>
        <strain evidence="2 3">DSM 45913</strain>
    </source>
</reference>
<evidence type="ECO:0000259" key="1">
    <source>
        <dbReference type="PROSITE" id="PS50043"/>
    </source>
</evidence>
<dbReference type="RefSeq" id="WP_185087192.1">
    <property type="nucleotide sequence ID" value="NZ_JACHJB010000002.1"/>
</dbReference>
<keyword evidence="3" id="KW-1185">Reference proteome</keyword>
<dbReference type="GO" id="GO:0006355">
    <property type="term" value="P:regulation of DNA-templated transcription"/>
    <property type="evidence" value="ECO:0007669"/>
    <property type="project" value="InterPro"/>
</dbReference>
<dbReference type="Pfam" id="PF00196">
    <property type="entry name" value="GerE"/>
    <property type="match status" value="1"/>
</dbReference>
<keyword evidence="2" id="KW-0238">DNA-binding</keyword>
<dbReference type="SUPFAM" id="SSF46894">
    <property type="entry name" value="C-terminal effector domain of the bipartite response regulators"/>
    <property type="match status" value="1"/>
</dbReference>
<comment type="caution">
    <text evidence="2">The sequence shown here is derived from an EMBL/GenBank/DDBJ whole genome shotgun (WGS) entry which is preliminary data.</text>
</comment>
<dbReference type="InterPro" id="IPR000792">
    <property type="entry name" value="Tscrpt_reg_LuxR_C"/>
</dbReference>
<proteinExistence type="predicted"/>
<accession>A0A7X0F1K3</accession>
<dbReference type="PROSITE" id="PS50043">
    <property type="entry name" value="HTH_LUXR_2"/>
    <property type="match status" value="1"/>
</dbReference>